<reference evidence="2" key="1">
    <citation type="submission" date="2016-05" db="EMBL/GenBank/DDBJ databases">
        <authorList>
            <person name="Liu B."/>
            <person name="Wang J."/>
            <person name="Zhu Y."/>
            <person name="Liu G."/>
            <person name="Chen Q."/>
            <person name="Chen Z."/>
            <person name="Lan J."/>
            <person name="Che J."/>
            <person name="Ge C."/>
            <person name="Shi H."/>
            <person name="Pan Z."/>
            <person name="Liu X."/>
        </authorList>
    </citation>
    <scope>NUCLEOTIDE SEQUENCE [LARGE SCALE GENOMIC DNA]</scope>
    <source>
        <strain evidence="2">FJAT-27215</strain>
    </source>
</reference>
<evidence type="ECO:0000313" key="1">
    <source>
        <dbReference type="EMBL" id="OCA85077.1"/>
    </source>
</evidence>
<comment type="caution">
    <text evidence="1">The sequence shown here is derived from an EMBL/GenBank/DDBJ whole genome shotgun (WGS) entry which is preliminary data.</text>
</comment>
<organism evidence="1 2">
    <name type="scientific">Pseudobacillus wudalianchiensis</name>
    <dbReference type="NCBI Taxonomy" id="1743143"/>
    <lineage>
        <taxon>Bacteria</taxon>
        <taxon>Bacillati</taxon>
        <taxon>Bacillota</taxon>
        <taxon>Bacilli</taxon>
        <taxon>Bacillales</taxon>
        <taxon>Bacillaceae</taxon>
        <taxon>Pseudobacillus</taxon>
    </lineage>
</organism>
<keyword evidence="2" id="KW-1185">Reference proteome</keyword>
<protein>
    <submittedName>
        <fullName evidence="1">Group-specific protein</fullName>
    </submittedName>
</protein>
<name>A0A1B9AME1_9BACI</name>
<dbReference type="InterPro" id="IPR025075">
    <property type="entry name" value="DUF3916"/>
</dbReference>
<dbReference type="Pfam" id="PF13079">
    <property type="entry name" value="DUF3916"/>
    <property type="match status" value="1"/>
</dbReference>
<accession>A0A1B9AME1</accession>
<proteinExistence type="predicted"/>
<gene>
    <name evidence="1" type="ORF">A8F95_10325</name>
</gene>
<dbReference type="AlphaFoldDB" id="A0A1B9AME1"/>
<dbReference type="Proteomes" id="UP000092578">
    <property type="component" value="Unassembled WGS sequence"/>
</dbReference>
<evidence type="ECO:0000313" key="2">
    <source>
        <dbReference type="Proteomes" id="UP000092578"/>
    </source>
</evidence>
<sequence>MSDKKIRGLKRKTKKMIERIEQETETFPSEFYNGYWHLHIPAAQSFISSSKIPLSIKRACMQTLLDRTEHLIKIKPQYNEKLRVVAAIDLPDLWNSQIIVFTGDRHFKGFFDRDDGEQRWTPLSKKRDIEKEWSLSIPAGVETLGIREDLTEEDGEKFESEIWFVGELK</sequence>
<dbReference type="EMBL" id="MAYT01000027">
    <property type="protein sequence ID" value="OCA85077.1"/>
    <property type="molecule type" value="Genomic_DNA"/>
</dbReference>
<dbReference type="RefSeq" id="WP_065411048.1">
    <property type="nucleotide sequence ID" value="NZ_MAYT01000027.1"/>
</dbReference>